<reference evidence="1" key="1">
    <citation type="submission" date="2020-09" db="EMBL/GenBank/DDBJ databases">
        <title>Characterization of IncC plasmids in Enterobacterales of food-producing animals originating from China.</title>
        <authorList>
            <person name="Zhang Y."/>
            <person name="Lei C.-W."/>
        </authorList>
    </citation>
    <scope>NUCLEOTIDE SEQUENCE</scope>
    <source>
        <strain evidence="1">CC1</strain>
    </source>
</reference>
<evidence type="ECO:0000313" key="2">
    <source>
        <dbReference type="Proteomes" id="UP000605024"/>
    </source>
</evidence>
<organism evidence="1 2">
    <name type="scientific">Citrobacter braakii</name>
    <dbReference type="NCBI Taxonomy" id="57706"/>
    <lineage>
        <taxon>Bacteria</taxon>
        <taxon>Pseudomonadati</taxon>
        <taxon>Pseudomonadota</taxon>
        <taxon>Gammaproteobacteria</taxon>
        <taxon>Enterobacterales</taxon>
        <taxon>Enterobacteriaceae</taxon>
        <taxon>Citrobacter</taxon>
        <taxon>Citrobacter freundii complex</taxon>
    </lineage>
</organism>
<proteinExistence type="predicted"/>
<dbReference type="Proteomes" id="UP000605024">
    <property type="component" value="Unassembled WGS sequence"/>
</dbReference>
<gene>
    <name evidence="1" type="ORF">ID160_26055</name>
</gene>
<dbReference type="AlphaFoldDB" id="A0A8I0G5W6"/>
<accession>A0A8I0G5W6</accession>
<dbReference type="RefSeq" id="WP_159137320.1">
    <property type="nucleotide sequence ID" value="NZ_JACXSK010000034.1"/>
</dbReference>
<evidence type="ECO:0000313" key="1">
    <source>
        <dbReference type="EMBL" id="MBD3126118.1"/>
    </source>
</evidence>
<dbReference type="EMBL" id="JACXSK010000034">
    <property type="protein sequence ID" value="MBD3126118.1"/>
    <property type="molecule type" value="Genomic_DNA"/>
</dbReference>
<protein>
    <submittedName>
        <fullName evidence="1">Uncharacterized protein</fullName>
    </submittedName>
</protein>
<comment type="caution">
    <text evidence="1">The sequence shown here is derived from an EMBL/GenBank/DDBJ whole genome shotgun (WGS) entry which is preliminary data.</text>
</comment>
<sequence length="48" mass="5646">MTQDEWLHSLNEWEDEGGSYSHADEFIEVVKDRKGDWVVKNPDDYSST</sequence>
<name>A0A8I0G5W6_CITBR</name>